<dbReference type="InterPro" id="IPR051599">
    <property type="entry name" value="Cell_Envelope_Assoc"/>
</dbReference>
<keyword evidence="1" id="KW-1133">Transmembrane helix</keyword>
<dbReference type="GO" id="GO:0005886">
    <property type="term" value="C:plasma membrane"/>
    <property type="evidence" value="ECO:0007669"/>
    <property type="project" value="TreeGrafter"/>
</dbReference>
<proteinExistence type="predicted"/>
<dbReference type="CDD" id="cd06259">
    <property type="entry name" value="YdcF-like"/>
    <property type="match status" value="1"/>
</dbReference>
<comment type="caution">
    <text evidence="3">The sequence shown here is derived from an EMBL/GenBank/DDBJ whole genome shotgun (WGS) entry which is preliminary data.</text>
</comment>
<dbReference type="PANTHER" id="PTHR30336">
    <property type="entry name" value="INNER MEMBRANE PROTEIN, PROBABLE PERMEASE"/>
    <property type="match status" value="1"/>
</dbReference>
<keyword evidence="4" id="KW-1185">Reference proteome</keyword>
<organism evidence="3 4">
    <name type="scientific">Thalassospira lohafexi</name>
    <dbReference type="NCBI Taxonomy" id="744227"/>
    <lineage>
        <taxon>Bacteria</taxon>
        <taxon>Pseudomonadati</taxon>
        <taxon>Pseudomonadota</taxon>
        <taxon>Alphaproteobacteria</taxon>
        <taxon>Rhodospirillales</taxon>
        <taxon>Thalassospiraceae</taxon>
        <taxon>Thalassospira</taxon>
    </lineage>
</organism>
<evidence type="ECO:0000313" key="4">
    <source>
        <dbReference type="Proteomes" id="UP000233332"/>
    </source>
</evidence>
<sequence length="274" mass="30773">MFYFLSKTVGYLIDIGLVHGVILLLLVLLLCLKRTRRFAVMSLIGITVMTVLITIIPVGGFLSHTLETRFAKPDLDHTEFAGVITLSGTIDPASYLDRGDVQFLSAPDRVFTMLRLAHRHPDKPVIFTGKDGVLVDRGFSEAEVLQKWLSDSRLRTPNMYFETEARNTHENAVNTRTLVFGRWPEKSQKPWVLVTSADHMPRAVGVFRQAGWKIIAYPVGRFTSDDLHLASLNVSGGIRSLSHGLREWAGLTAYYWTGRTDEWFPGPMPKEAGN</sequence>
<dbReference type="GO" id="GO:0043164">
    <property type="term" value="P:Gram-negative-bacterium-type cell wall biogenesis"/>
    <property type="evidence" value="ECO:0007669"/>
    <property type="project" value="TreeGrafter"/>
</dbReference>
<keyword evidence="1" id="KW-0472">Membrane</keyword>
<feature type="transmembrane region" description="Helical" evidence="1">
    <location>
        <begin position="39"/>
        <end position="62"/>
    </location>
</feature>
<dbReference type="InterPro" id="IPR003848">
    <property type="entry name" value="DUF218"/>
</dbReference>
<dbReference type="PANTHER" id="PTHR30336:SF4">
    <property type="entry name" value="ENVELOPE BIOGENESIS FACTOR ELYC"/>
    <property type="match status" value="1"/>
</dbReference>
<dbReference type="Pfam" id="PF02698">
    <property type="entry name" value="DUF218"/>
    <property type="match status" value="1"/>
</dbReference>
<dbReference type="EMBL" id="NXGX01000002">
    <property type="protein sequence ID" value="PKR59435.1"/>
    <property type="molecule type" value="Genomic_DNA"/>
</dbReference>
<reference evidence="3 4" key="1">
    <citation type="submission" date="2017-09" db="EMBL/GenBank/DDBJ databases">
        <title>Biodiversity and function of Thalassospira species in the particle-attached aromatic-hydrocarbon-degrading consortia from the surface seawater of the China South Sea.</title>
        <authorList>
            <person name="Dong C."/>
            <person name="Lai Q."/>
            <person name="Shao Z."/>
        </authorList>
    </citation>
    <scope>NUCLEOTIDE SEQUENCE [LARGE SCALE GENOMIC DNA]</scope>
    <source>
        <strain evidence="3 4">139Z-12</strain>
    </source>
</reference>
<dbReference type="AlphaFoldDB" id="A0A2N3L9D1"/>
<gene>
    <name evidence="3" type="ORF">COO92_05210</name>
</gene>
<dbReference type="GO" id="GO:0000270">
    <property type="term" value="P:peptidoglycan metabolic process"/>
    <property type="evidence" value="ECO:0007669"/>
    <property type="project" value="TreeGrafter"/>
</dbReference>
<accession>A0A2N3L9D1</accession>
<dbReference type="Gene3D" id="3.40.50.620">
    <property type="entry name" value="HUPs"/>
    <property type="match status" value="1"/>
</dbReference>
<name>A0A2N3L9D1_9PROT</name>
<feature type="domain" description="DUF218" evidence="2">
    <location>
        <begin position="106"/>
        <end position="250"/>
    </location>
</feature>
<feature type="transmembrane region" description="Helical" evidence="1">
    <location>
        <begin position="12"/>
        <end position="32"/>
    </location>
</feature>
<evidence type="ECO:0000259" key="2">
    <source>
        <dbReference type="Pfam" id="PF02698"/>
    </source>
</evidence>
<keyword evidence="1" id="KW-0812">Transmembrane</keyword>
<protein>
    <recommendedName>
        <fullName evidence="2">DUF218 domain-containing protein</fullName>
    </recommendedName>
</protein>
<evidence type="ECO:0000256" key="1">
    <source>
        <dbReference type="SAM" id="Phobius"/>
    </source>
</evidence>
<evidence type="ECO:0000313" key="3">
    <source>
        <dbReference type="EMBL" id="PKR59435.1"/>
    </source>
</evidence>
<dbReference type="InterPro" id="IPR014729">
    <property type="entry name" value="Rossmann-like_a/b/a_fold"/>
</dbReference>
<dbReference type="Proteomes" id="UP000233332">
    <property type="component" value="Unassembled WGS sequence"/>
</dbReference>